<organism evidence="1">
    <name type="scientific">Cryptosporidium parvum</name>
    <dbReference type="NCBI Taxonomy" id="5807"/>
    <lineage>
        <taxon>Eukaryota</taxon>
        <taxon>Sar</taxon>
        <taxon>Alveolata</taxon>
        <taxon>Apicomplexa</taxon>
        <taxon>Conoidasida</taxon>
        <taxon>Coccidia</taxon>
        <taxon>Eucoccidiorida</taxon>
        <taxon>Eimeriorina</taxon>
        <taxon>Cryptosporidiidae</taxon>
        <taxon>Cryptosporidium</taxon>
    </lineage>
</organism>
<sequence length="28" mass="3318">MFNFILGTAQKTKEKKMVNSLQSFLRRT</sequence>
<dbReference type="AlphaFoldDB" id="F0X524"/>
<proteinExistence type="evidence at transcript level"/>
<dbReference type="EMBL" id="FX115592">
    <property type="protein sequence ID" value="BAJ77695.1"/>
    <property type="molecule type" value="mRNA"/>
</dbReference>
<accession>F0X524</accession>
<reference evidence="1" key="1">
    <citation type="submission" date="2011-02" db="EMBL/GenBank/DDBJ databases">
        <title>Construction and analysis of full-length cDNA library of Cryptosporidium parvum.</title>
        <authorList>
            <person name="Yamagishi J."/>
            <person name="Wakaguri H."/>
            <person name="Sugano S."/>
            <person name="Kawano S."/>
            <person name="Fujisaki K."/>
            <person name="Sugimoto C."/>
            <person name="Watanabe J."/>
            <person name="Suzuki Y."/>
            <person name="Kimata I."/>
            <person name="Xuan X."/>
        </authorList>
    </citation>
    <scope>NUCLEOTIDE SEQUENCE</scope>
    <source>
        <strain evidence="1">HNJ-1</strain>
    </source>
</reference>
<evidence type="ECO:0000313" key="1">
    <source>
        <dbReference type="EMBL" id="BAJ77695.1"/>
    </source>
</evidence>
<dbReference type="EMBL" id="FX115864">
    <property type="protein sequence ID" value="BAJ77967.1"/>
    <property type="molecule type" value="mRNA"/>
</dbReference>
<protein>
    <submittedName>
        <fullName evidence="1">Uncharacterized protein</fullName>
    </submittedName>
</protein>
<name>F0X524_CRYPV</name>